<keyword evidence="8" id="KW-0378">Hydrolase</keyword>
<evidence type="ECO:0000256" key="5">
    <source>
        <dbReference type="ARBA" id="ARBA00022670"/>
    </source>
</evidence>
<proteinExistence type="inferred from homology"/>
<evidence type="ECO:0000256" key="6">
    <source>
        <dbReference type="ARBA" id="ARBA00022692"/>
    </source>
</evidence>
<keyword evidence="5" id="KW-0645">Protease</keyword>
<feature type="transmembrane region" description="Helical" evidence="13">
    <location>
        <begin position="6"/>
        <end position="28"/>
    </location>
</feature>
<name>A0A1G1Z575_9BACT</name>
<feature type="domain" description="Peptidase M50" evidence="14">
    <location>
        <begin position="125"/>
        <end position="185"/>
    </location>
</feature>
<feature type="transmembrane region" description="Helical" evidence="13">
    <location>
        <begin position="124"/>
        <end position="145"/>
    </location>
</feature>
<keyword evidence="11" id="KW-0482">Metalloprotease</keyword>
<evidence type="ECO:0000259" key="14">
    <source>
        <dbReference type="Pfam" id="PF02163"/>
    </source>
</evidence>
<evidence type="ECO:0000256" key="2">
    <source>
        <dbReference type="ARBA" id="ARBA00004651"/>
    </source>
</evidence>
<evidence type="ECO:0000256" key="3">
    <source>
        <dbReference type="ARBA" id="ARBA00007931"/>
    </source>
</evidence>
<dbReference type="PANTHER" id="PTHR35864">
    <property type="entry name" value="ZINC METALLOPROTEASE MJ0611-RELATED"/>
    <property type="match status" value="1"/>
</dbReference>
<evidence type="ECO:0000313" key="16">
    <source>
        <dbReference type="Proteomes" id="UP000178515"/>
    </source>
</evidence>
<sequence length="204" mass="22461">MIEVTLFQIVILIFSVVVHEVSHGMIAYKLGDQTAKLQGRLTLNPLKHLDPIGSFIVPLVLILLPGDFVFGWAKPVPYNPYNLKDPKKGGGLIAAAGPLSNFAIAAIFGIVLKLVSISNFGNELLFTAFHYIIWINLLLAVFNLVPIPPLDGSKVLYALLPESSKANQIMKSLEMYSLPILFIFLVFGFRLILPIVDALYSLIT</sequence>
<keyword evidence="9" id="KW-0862">Zinc</keyword>
<reference evidence="15 16" key="1">
    <citation type="journal article" date="2016" name="Nat. Commun.">
        <title>Thousands of microbial genomes shed light on interconnected biogeochemical processes in an aquifer system.</title>
        <authorList>
            <person name="Anantharaman K."/>
            <person name="Brown C.T."/>
            <person name="Hug L.A."/>
            <person name="Sharon I."/>
            <person name="Castelle C.J."/>
            <person name="Probst A.J."/>
            <person name="Thomas B.C."/>
            <person name="Singh A."/>
            <person name="Wilkins M.J."/>
            <person name="Karaoz U."/>
            <person name="Brodie E.L."/>
            <person name="Williams K.H."/>
            <person name="Hubbard S.S."/>
            <person name="Banfield J.F."/>
        </authorList>
    </citation>
    <scope>NUCLEOTIDE SEQUENCE [LARGE SCALE GENOMIC DNA]</scope>
</reference>
<dbReference type="GO" id="GO:0005886">
    <property type="term" value="C:plasma membrane"/>
    <property type="evidence" value="ECO:0007669"/>
    <property type="project" value="UniProtKB-SubCell"/>
</dbReference>
<feature type="transmembrane region" description="Helical" evidence="13">
    <location>
        <begin position="92"/>
        <end position="112"/>
    </location>
</feature>
<dbReference type="GO" id="GO:0006508">
    <property type="term" value="P:proteolysis"/>
    <property type="evidence" value="ECO:0007669"/>
    <property type="project" value="UniProtKB-KW"/>
</dbReference>
<evidence type="ECO:0000313" key="15">
    <source>
        <dbReference type="EMBL" id="OGY59050.1"/>
    </source>
</evidence>
<evidence type="ECO:0000256" key="10">
    <source>
        <dbReference type="ARBA" id="ARBA00022989"/>
    </source>
</evidence>
<comment type="cofactor">
    <cofactor evidence="1">
        <name>Zn(2+)</name>
        <dbReference type="ChEBI" id="CHEBI:29105"/>
    </cofactor>
</comment>
<evidence type="ECO:0000256" key="12">
    <source>
        <dbReference type="ARBA" id="ARBA00023136"/>
    </source>
</evidence>
<dbReference type="EMBL" id="MHIX01000026">
    <property type="protein sequence ID" value="OGY59050.1"/>
    <property type="molecule type" value="Genomic_DNA"/>
</dbReference>
<dbReference type="CDD" id="cd06158">
    <property type="entry name" value="S2P-M50_like_1"/>
    <property type="match status" value="1"/>
</dbReference>
<keyword evidence="10 13" id="KW-1133">Transmembrane helix</keyword>
<evidence type="ECO:0000256" key="9">
    <source>
        <dbReference type="ARBA" id="ARBA00022833"/>
    </source>
</evidence>
<accession>A0A1G1Z575</accession>
<keyword evidence="7" id="KW-0479">Metal-binding</keyword>
<keyword evidence="4" id="KW-1003">Cell membrane</keyword>
<gene>
    <name evidence="15" type="ORF">A3F24_02595</name>
</gene>
<dbReference type="GO" id="GO:0046872">
    <property type="term" value="F:metal ion binding"/>
    <property type="evidence" value="ECO:0007669"/>
    <property type="project" value="UniProtKB-KW"/>
</dbReference>
<evidence type="ECO:0000256" key="13">
    <source>
        <dbReference type="SAM" id="Phobius"/>
    </source>
</evidence>
<protein>
    <recommendedName>
        <fullName evidence="14">Peptidase M50 domain-containing protein</fullName>
    </recommendedName>
</protein>
<comment type="similarity">
    <text evidence="3">Belongs to the peptidase M50B family.</text>
</comment>
<evidence type="ECO:0000256" key="7">
    <source>
        <dbReference type="ARBA" id="ARBA00022723"/>
    </source>
</evidence>
<dbReference type="InterPro" id="IPR044537">
    <property type="entry name" value="Rip2-like"/>
</dbReference>
<evidence type="ECO:0000256" key="4">
    <source>
        <dbReference type="ARBA" id="ARBA00022475"/>
    </source>
</evidence>
<keyword evidence="6 13" id="KW-0812">Transmembrane</keyword>
<dbReference type="STRING" id="1797689.A3F24_02595"/>
<comment type="caution">
    <text evidence="15">The sequence shown here is derived from an EMBL/GenBank/DDBJ whole genome shotgun (WGS) entry which is preliminary data.</text>
</comment>
<organism evidence="15 16">
    <name type="scientific">Candidatus Colwellbacteria bacterium RIFCSPHIGHO2_12_FULL_44_17</name>
    <dbReference type="NCBI Taxonomy" id="1797689"/>
    <lineage>
        <taxon>Bacteria</taxon>
        <taxon>Candidatus Colwelliibacteriota</taxon>
    </lineage>
</organism>
<evidence type="ECO:0000256" key="1">
    <source>
        <dbReference type="ARBA" id="ARBA00001947"/>
    </source>
</evidence>
<feature type="transmembrane region" description="Helical" evidence="13">
    <location>
        <begin position="180"/>
        <end position="203"/>
    </location>
</feature>
<dbReference type="InterPro" id="IPR008915">
    <property type="entry name" value="Peptidase_M50"/>
</dbReference>
<dbReference type="Pfam" id="PF02163">
    <property type="entry name" value="Peptidase_M50"/>
    <property type="match status" value="1"/>
</dbReference>
<dbReference type="GO" id="GO:0008237">
    <property type="term" value="F:metallopeptidase activity"/>
    <property type="evidence" value="ECO:0007669"/>
    <property type="project" value="UniProtKB-KW"/>
</dbReference>
<dbReference type="Proteomes" id="UP000178515">
    <property type="component" value="Unassembled WGS sequence"/>
</dbReference>
<dbReference type="PANTHER" id="PTHR35864:SF1">
    <property type="entry name" value="ZINC METALLOPROTEASE YWHC-RELATED"/>
    <property type="match status" value="1"/>
</dbReference>
<comment type="subcellular location">
    <subcellularLocation>
        <location evidence="2">Cell membrane</location>
        <topology evidence="2">Multi-pass membrane protein</topology>
    </subcellularLocation>
</comment>
<keyword evidence="12 13" id="KW-0472">Membrane</keyword>
<dbReference type="InterPro" id="IPR052348">
    <property type="entry name" value="Metallopeptidase_M50B"/>
</dbReference>
<feature type="transmembrane region" description="Helical" evidence="13">
    <location>
        <begin position="49"/>
        <end position="72"/>
    </location>
</feature>
<dbReference type="AlphaFoldDB" id="A0A1G1Z575"/>
<evidence type="ECO:0000256" key="11">
    <source>
        <dbReference type="ARBA" id="ARBA00023049"/>
    </source>
</evidence>
<evidence type="ECO:0000256" key="8">
    <source>
        <dbReference type="ARBA" id="ARBA00022801"/>
    </source>
</evidence>